<dbReference type="PROSITE" id="PS50110">
    <property type="entry name" value="RESPONSE_REGULATORY"/>
    <property type="match status" value="1"/>
</dbReference>
<evidence type="ECO:0000313" key="4">
    <source>
        <dbReference type="EMBL" id="RAU82887.1"/>
    </source>
</evidence>
<proteinExistence type="predicted"/>
<evidence type="ECO:0000256" key="2">
    <source>
        <dbReference type="PROSITE-ProRule" id="PRU00169"/>
    </source>
</evidence>
<keyword evidence="1 2" id="KW-0597">Phosphoprotein</keyword>
<sequence>MINKIVLVDDMEISNFITSSIAKTIDPSLSVYEFTDAEVALNEITDINPDVVLLDLNMPGMDGWEFLDEMSARNLNFKVFILTSSTSELDKRRSTAYAQVAGFLVKPMEEEVLTQLLQSA</sequence>
<reference evidence="4 5" key="2">
    <citation type="submission" date="2018-07" db="EMBL/GenBank/DDBJ databases">
        <title>Pontibacter sp. 2b14 genomic sequence and assembly.</title>
        <authorList>
            <person name="Du Z.-J."/>
        </authorList>
    </citation>
    <scope>NUCLEOTIDE SEQUENCE [LARGE SCALE GENOMIC DNA]</scope>
    <source>
        <strain evidence="4 5">2b14</strain>
    </source>
</reference>
<comment type="caution">
    <text evidence="4">The sequence shown here is derived from an EMBL/GenBank/DDBJ whole genome shotgun (WGS) entry which is preliminary data.</text>
</comment>
<dbReference type="EMBL" id="QMDV01000002">
    <property type="protein sequence ID" value="RAU82887.1"/>
    <property type="molecule type" value="Genomic_DNA"/>
</dbReference>
<dbReference type="PANTHER" id="PTHR44591:SF3">
    <property type="entry name" value="RESPONSE REGULATORY DOMAIN-CONTAINING PROTEIN"/>
    <property type="match status" value="1"/>
</dbReference>
<dbReference type="GO" id="GO:0000160">
    <property type="term" value="P:phosphorelay signal transduction system"/>
    <property type="evidence" value="ECO:0007669"/>
    <property type="project" value="InterPro"/>
</dbReference>
<dbReference type="OrthoDB" id="1524091at2"/>
<protein>
    <submittedName>
        <fullName evidence="4">Response regulator</fullName>
    </submittedName>
</protein>
<dbReference type="InterPro" id="IPR011006">
    <property type="entry name" value="CheY-like_superfamily"/>
</dbReference>
<gene>
    <name evidence="4" type="ORF">DP923_06465</name>
</gene>
<dbReference type="InterPro" id="IPR001789">
    <property type="entry name" value="Sig_transdc_resp-reg_receiver"/>
</dbReference>
<organism evidence="4 5">
    <name type="scientific">Pontibacter arcticus</name>
    <dbReference type="NCBI Taxonomy" id="2080288"/>
    <lineage>
        <taxon>Bacteria</taxon>
        <taxon>Pseudomonadati</taxon>
        <taxon>Bacteroidota</taxon>
        <taxon>Cytophagia</taxon>
        <taxon>Cytophagales</taxon>
        <taxon>Hymenobacteraceae</taxon>
        <taxon>Pontibacter</taxon>
    </lineage>
</organism>
<dbReference type="Gene3D" id="3.40.50.2300">
    <property type="match status" value="1"/>
</dbReference>
<dbReference type="InterPro" id="IPR050595">
    <property type="entry name" value="Bact_response_regulator"/>
</dbReference>
<evidence type="ECO:0000259" key="3">
    <source>
        <dbReference type="PROSITE" id="PS50110"/>
    </source>
</evidence>
<reference evidence="4 5" key="1">
    <citation type="submission" date="2018-06" db="EMBL/GenBank/DDBJ databases">
        <authorList>
            <person name="Liu Z.-W."/>
        </authorList>
    </citation>
    <scope>NUCLEOTIDE SEQUENCE [LARGE SCALE GENOMIC DNA]</scope>
    <source>
        <strain evidence="4 5">2b14</strain>
    </source>
</reference>
<keyword evidence="5" id="KW-1185">Reference proteome</keyword>
<dbReference type="Proteomes" id="UP000251692">
    <property type="component" value="Unassembled WGS sequence"/>
</dbReference>
<dbReference type="SUPFAM" id="SSF52172">
    <property type="entry name" value="CheY-like"/>
    <property type="match status" value="1"/>
</dbReference>
<evidence type="ECO:0000313" key="5">
    <source>
        <dbReference type="Proteomes" id="UP000251692"/>
    </source>
</evidence>
<accession>A0A364RF46</accession>
<dbReference type="Pfam" id="PF00072">
    <property type="entry name" value="Response_reg"/>
    <property type="match status" value="1"/>
</dbReference>
<evidence type="ECO:0000256" key="1">
    <source>
        <dbReference type="ARBA" id="ARBA00022553"/>
    </source>
</evidence>
<dbReference type="AlphaFoldDB" id="A0A364RF46"/>
<name>A0A364RF46_9BACT</name>
<dbReference type="SMART" id="SM00448">
    <property type="entry name" value="REC"/>
    <property type="match status" value="1"/>
</dbReference>
<feature type="modified residue" description="4-aspartylphosphate" evidence="2">
    <location>
        <position position="55"/>
    </location>
</feature>
<dbReference type="RefSeq" id="WP_112305036.1">
    <property type="nucleotide sequence ID" value="NZ_QMDV01000002.1"/>
</dbReference>
<dbReference type="PANTHER" id="PTHR44591">
    <property type="entry name" value="STRESS RESPONSE REGULATOR PROTEIN 1"/>
    <property type="match status" value="1"/>
</dbReference>
<feature type="domain" description="Response regulatory" evidence="3">
    <location>
        <begin position="4"/>
        <end position="120"/>
    </location>
</feature>